<dbReference type="GO" id="GO:0005737">
    <property type="term" value="C:cytoplasm"/>
    <property type="evidence" value="ECO:0007669"/>
    <property type="project" value="TreeGrafter"/>
</dbReference>
<evidence type="ECO:0000256" key="3">
    <source>
        <dbReference type="ARBA" id="ARBA00022827"/>
    </source>
</evidence>
<dbReference type="InterPro" id="IPR023753">
    <property type="entry name" value="FAD/NAD-binding_dom"/>
</dbReference>
<dbReference type="EMBL" id="CP043661">
    <property type="protein sequence ID" value="QNE21779.1"/>
    <property type="molecule type" value="Genomic_DNA"/>
</dbReference>
<dbReference type="Pfam" id="PF14759">
    <property type="entry name" value="Reductase_C"/>
    <property type="match status" value="1"/>
</dbReference>
<sequence>MSTEERVVIVGASLAGASAAEALRTEGWTGGIVLIGSESELPYERPPLSKDVLLGKKETESAQLHDQQWYDDNNIELRLGTTVTAIDTAAKTVTAGDEQLSYDKLLIATGSRVRKLDVSGGDLPGIHYLRTASESQALTDAYASKPRVVVVGAGWIGLEAASAARERGSEVTVVEPQSTALAQVMGETVGAIYADLHRQHGVDLRFGTGVDGFEGTDKVTGVRTSTGDVIPADLVVVGVGVQPNTELAEAAGIKVASREDGSGIVTGPNLQTSAADVFAAGDVVRWDHPLLGHSVRVEHWSNAKDSGKTAAKAILGQDASHDAIPYFFTDQYDLGMEYAGDVPRGTSNHVVLRGDPASGAYLAFWLADDNHVLAGMHVNTWGAIDGVQDLIRSGRTVDPDRLADDSVDLAEV</sequence>
<reference evidence="7 8" key="2">
    <citation type="journal article" date="2020" name="Microbiol. Resour. Announc.">
        <title>Antarctic desert soil bacteria exhibit high novel natural product potential, evaluated through long-read genome sequencing and comparative genomics.</title>
        <authorList>
            <person name="Benaud N."/>
            <person name="Edwards R.J."/>
            <person name="Amos T.G."/>
            <person name="D'Agostino P.M."/>
            <person name="Gutierrez-Chavez C."/>
            <person name="Montgomery K."/>
            <person name="Nicetic I."/>
            <person name="Ferrari B.C."/>
        </authorList>
    </citation>
    <scope>NUCLEOTIDE SEQUENCE [LARGE SCALE GENOMIC DNA]</scope>
    <source>
        <strain evidence="7 8">SPB151</strain>
    </source>
</reference>
<dbReference type="PRINTS" id="PR00411">
    <property type="entry name" value="PNDRDTASEI"/>
</dbReference>
<evidence type="ECO:0000313" key="8">
    <source>
        <dbReference type="Proteomes" id="UP000515563"/>
    </source>
</evidence>
<dbReference type="InterPro" id="IPR036188">
    <property type="entry name" value="FAD/NAD-bd_sf"/>
</dbReference>
<dbReference type="AlphaFoldDB" id="A0A7G6X6B4"/>
<accession>A0A7G6X6B4</accession>
<keyword evidence="2" id="KW-0285">Flavoprotein</keyword>
<protein>
    <submittedName>
        <fullName evidence="7">NAD(P)/FAD-dependent oxidoreductase</fullName>
    </submittedName>
</protein>
<gene>
    <name evidence="7" type="ORF">F1D05_32470</name>
</gene>
<dbReference type="PANTHER" id="PTHR43557">
    <property type="entry name" value="APOPTOSIS-INDUCING FACTOR 1"/>
    <property type="match status" value="1"/>
</dbReference>
<evidence type="ECO:0000256" key="1">
    <source>
        <dbReference type="ARBA" id="ARBA00001974"/>
    </source>
</evidence>
<evidence type="ECO:0000313" key="7">
    <source>
        <dbReference type="EMBL" id="QNE21779.1"/>
    </source>
</evidence>
<proteinExistence type="predicted"/>
<dbReference type="Gene3D" id="3.30.390.30">
    <property type="match status" value="1"/>
</dbReference>
<name>A0A7G6X6B4_9ACTN</name>
<keyword evidence="4" id="KW-0560">Oxidoreductase</keyword>
<dbReference type="SUPFAM" id="SSF51905">
    <property type="entry name" value="FAD/NAD(P)-binding domain"/>
    <property type="match status" value="1"/>
</dbReference>
<evidence type="ECO:0000256" key="4">
    <source>
        <dbReference type="ARBA" id="ARBA00023002"/>
    </source>
</evidence>
<dbReference type="SUPFAM" id="SSF55424">
    <property type="entry name" value="FAD/NAD-linked reductases, dimerisation (C-terminal) domain"/>
    <property type="match status" value="1"/>
</dbReference>
<evidence type="ECO:0000259" key="6">
    <source>
        <dbReference type="Pfam" id="PF14759"/>
    </source>
</evidence>
<feature type="domain" description="Reductase C-terminal" evidence="6">
    <location>
        <begin position="326"/>
        <end position="411"/>
    </location>
</feature>
<dbReference type="KEGG" id="kqi:F1D05_32470"/>
<dbReference type="Gene3D" id="3.50.50.60">
    <property type="entry name" value="FAD/NAD(P)-binding domain"/>
    <property type="match status" value="2"/>
</dbReference>
<comment type="cofactor">
    <cofactor evidence="1">
        <name>FAD</name>
        <dbReference type="ChEBI" id="CHEBI:57692"/>
    </cofactor>
</comment>
<dbReference type="Pfam" id="PF07992">
    <property type="entry name" value="Pyr_redox_2"/>
    <property type="match status" value="1"/>
</dbReference>
<dbReference type="InterPro" id="IPR028202">
    <property type="entry name" value="Reductase_C"/>
</dbReference>
<feature type="domain" description="FAD/NAD(P)-binding" evidence="5">
    <location>
        <begin position="6"/>
        <end position="307"/>
    </location>
</feature>
<reference evidence="8" key="1">
    <citation type="submission" date="2019-09" db="EMBL/GenBank/DDBJ databases">
        <title>Antimicrobial potential of Antarctic Bacteria.</title>
        <authorList>
            <person name="Benaud N."/>
            <person name="Edwards R.J."/>
            <person name="Ferrari B.C."/>
        </authorList>
    </citation>
    <scope>NUCLEOTIDE SEQUENCE [LARGE SCALE GENOMIC DNA]</scope>
    <source>
        <strain evidence="8">SPB151</strain>
    </source>
</reference>
<keyword evidence="3" id="KW-0274">FAD</keyword>
<dbReference type="PANTHER" id="PTHR43557:SF2">
    <property type="entry name" value="RIESKE DOMAIN-CONTAINING PROTEIN-RELATED"/>
    <property type="match status" value="1"/>
</dbReference>
<organism evidence="7 8">
    <name type="scientific">Kribbella qitaiheensis</name>
    <dbReference type="NCBI Taxonomy" id="1544730"/>
    <lineage>
        <taxon>Bacteria</taxon>
        <taxon>Bacillati</taxon>
        <taxon>Actinomycetota</taxon>
        <taxon>Actinomycetes</taxon>
        <taxon>Propionibacteriales</taxon>
        <taxon>Kribbellaceae</taxon>
        <taxon>Kribbella</taxon>
    </lineage>
</organism>
<dbReference type="InterPro" id="IPR050446">
    <property type="entry name" value="FAD-oxidoreductase/Apoptosis"/>
</dbReference>
<dbReference type="InterPro" id="IPR016156">
    <property type="entry name" value="FAD/NAD-linked_Rdtase_dimer_sf"/>
</dbReference>
<evidence type="ECO:0000256" key="2">
    <source>
        <dbReference type="ARBA" id="ARBA00022630"/>
    </source>
</evidence>
<evidence type="ECO:0000259" key="5">
    <source>
        <dbReference type="Pfam" id="PF07992"/>
    </source>
</evidence>
<dbReference type="GO" id="GO:0016651">
    <property type="term" value="F:oxidoreductase activity, acting on NAD(P)H"/>
    <property type="evidence" value="ECO:0007669"/>
    <property type="project" value="TreeGrafter"/>
</dbReference>
<keyword evidence="8" id="KW-1185">Reference proteome</keyword>
<dbReference type="Proteomes" id="UP000515563">
    <property type="component" value="Chromosome"/>
</dbReference>
<dbReference type="RefSeq" id="WP_185444185.1">
    <property type="nucleotide sequence ID" value="NZ_CP043661.1"/>
</dbReference>
<dbReference type="PRINTS" id="PR00368">
    <property type="entry name" value="FADPNR"/>
</dbReference>